<reference evidence="1" key="1">
    <citation type="submission" date="2022-11" db="EMBL/GenBank/DDBJ databases">
        <title>Lacinutrix neustonica HL-RS19T sp. nov., isolated from the surface microlayer sample of brackish Lake Shihwa.</title>
        <authorList>
            <person name="Choi J.Y."/>
            <person name="Hwang C.Y."/>
        </authorList>
    </citation>
    <scope>NUCLEOTIDE SEQUENCE</scope>
    <source>
        <strain evidence="1">HL-RS19</strain>
    </source>
</reference>
<dbReference type="RefSeq" id="WP_267678060.1">
    <property type="nucleotide sequence ID" value="NZ_CP113088.1"/>
</dbReference>
<dbReference type="KEGG" id="lnu:N7U66_08295"/>
<sequence>MTQDIYDNGIVYAYVTVTGNDYWEVLPLSTGGSIILEIDRIEVGQVTLKANFTQGSLKLRFVLVAGTPAGKTSKNISSMSYAEAMDYFGLEY</sequence>
<dbReference type="AlphaFoldDB" id="A0A9E8MY28"/>
<evidence type="ECO:0000313" key="1">
    <source>
        <dbReference type="EMBL" id="WAC03476.1"/>
    </source>
</evidence>
<gene>
    <name evidence="1" type="ORF">N7U66_08295</name>
</gene>
<organism evidence="1 2">
    <name type="scientific">Lacinutrix neustonica</name>
    <dbReference type="NCBI Taxonomy" id="2980107"/>
    <lineage>
        <taxon>Bacteria</taxon>
        <taxon>Pseudomonadati</taxon>
        <taxon>Bacteroidota</taxon>
        <taxon>Flavobacteriia</taxon>
        <taxon>Flavobacteriales</taxon>
        <taxon>Flavobacteriaceae</taxon>
        <taxon>Lacinutrix</taxon>
    </lineage>
</organism>
<protein>
    <submittedName>
        <fullName evidence="1">Uncharacterized protein</fullName>
    </submittedName>
</protein>
<accession>A0A9E8MY28</accession>
<dbReference type="EMBL" id="CP113088">
    <property type="protein sequence ID" value="WAC03476.1"/>
    <property type="molecule type" value="Genomic_DNA"/>
</dbReference>
<name>A0A9E8MY28_9FLAO</name>
<evidence type="ECO:0000313" key="2">
    <source>
        <dbReference type="Proteomes" id="UP001164705"/>
    </source>
</evidence>
<dbReference type="Proteomes" id="UP001164705">
    <property type="component" value="Chromosome"/>
</dbReference>
<keyword evidence="2" id="KW-1185">Reference proteome</keyword>
<proteinExistence type="predicted"/>